<evidence type="ECO:0000256" key="2">
    <source>
        <dbReference type="ARBA" id="ARBA00012052"/>
    </source>
</evidence>
<dbReference type="SUPFAM" id="SSF54211">
    <property type="entry name" value="Ribosomal protein S5 domain 2-like"/>
    <property type="match status" value="1"/>
</dbReference>
<feature type="active site" evidence="9">
    <location>
        <position position="137"/>
    </location>
</feature>
<dbReference type="Gene3D" id="3.30.70.890">
    <property type="entry name" value="GHMP kinase, C-terminal domain"/>
    <property type="match status" value="1"/>
</dbReference>
<dbReference type="InterPro" id="IPR004424">
    <property type="entry name" value="IspE"/>
</dbReference>
<dbReference type="EC" id="2.7.1.148" evidence="2 9"/>
<dbReference type="PIRSF" id="PIRSF010376">
    <property type="entry name" value="IspE"/>
    <property type="match status" value="1"/>
</dbReference>
<dbReference type="SUPFAM" id="SSF55060">
    <property type="entry name" value="GHMP Kinase, C-terminal domain"/>
    <property type="match status" value="1"/>
</dbReference>
<keyword evidence="7 9" id="KW-0067">ATP-binding</keyword>
<keyword evidence="9" id="KW-0414">Isoprene biosynthesis</keyword>
<feature type="domain" description="GHMP kinase N-terminal" evidence="10">
    <location>
        <begin position="67"/>
        <end position="145"/>
    </location>
</feature>
<evidence type="ECO:0000313" key="13">
    <source>
        <dbReference type="Proteomes" id="UP000230108"/>
    </source>
</evidence>
<evidence type="ECO:0000259" key="10">
    <source>
        <dbReference type="Pfam" id="PF00288"/>
    </source>
</evidence>
<feature type="active site" evidence="9">
    <location>
        <position position="9"/>
    </location>
</feature>
<accession>A0A2M7QE77</accession>
<evidence type="ECO:0000256" key="6">
    <source>
        <dbReference type="ARBA" id="ARBA00022777"/>
    </source>
</evidence>
<comment type="caution">
    <text evidence="12">The sequence shown here is derived from an EMBL/GenBank/DDBJ whole genome shotgun (WGS) entry which is preliminary data.</text>
</comment>
<evidence type="ECO:0000259" key="11">
    <source>
        <dbReference type="Pfam" id="PF08544"/>
    </source>
</evidence>
<keyword evidence="4 9" id="KW-0808">Transferase</keyword>
<sequence>MIKEKAFAKLNLNLHILANPSYKKKTGYFQIHFINSELNLYDELTFEAQPKKISLICNVKELQTKENLVYRAASLLKKEIGNSQLGVKITLLKKIPVCAGLGGGSSDAAMTLRSLLQLWNVKKKATMNKICSSLGSDVFYSMRGGLCEITGIGNKVKSIQHKPFSLWAVLVTPAVQKPSTSWMYSHLHIDKIGNHVYKLRNMKKALLNGDKNIFLNSIYNDFDTTIEHLFPEVRSIKNSLHKNGALAEYVAGSGLTVVGIYDTEKLALMAFNNLQVQYKTLVWTNIKS</sequence>
<comment type="catalytic activity">
    <reaction evidence="9">
        <text>4-CDP-2-C-methyl-D-erythritol + ATP = 4-CDP-2-C-methyl-D-erythritol 2-phosphate + ADP + H(+)</text>
        <dbReference type="Rhea" id="RHEA:18437"/>
        <dbReference type="ChEBI" id="CHEBI:15378"/>
        <dbReference type="ChEBI" id="CHEBI:30616"/>
        <dbReference type="ChEBI" id="CHEBI:57823"/>
        <dbReference type="ChEBI" id="CHEBI:57919"/>
        <dbReference type="ChEBI" id="CHEBI:456216"/>
        <dbReference type="EC" id="2.7.1.148"/>
    </reaction>
</comment>
<dbReference type="InterPro" id="IPR014721">
    <property type="entry name" value="Ribsml_uS5_D2-typ_fold_subgr"/>
</dbReference>
<comment type="function">
    <text evidence="9">Catalyzes the phosphorylation of the position 2 hydroxy group of 4-diphosphocytidyl-2C-methyl-D-erythritol.</text>
</comment>
<dbReference type="EMBL" id="PFLF01000005">
    <property type="protein sequence ID" value="PIY69526.1"/>
    <property type="molecule type" value="Genomic_DNA"/>
</dbReference>
<dbReference type="HAMAP" id="MF_00061">
    <property type="entry name" value="IspE"/>
    <property type="match status" value="1"/>
</dbReference>
<comment type="similarity">
    <text evidence="1 9">Belongs to the GHMP kinase family. IspE subfamily.</text>
</comment>
<evidence type="ECO:0000313" key="12">
    <source>
        <dbReference type="EMBL" id="PIY69526.1"/>
    </source>
</evidence>
<dbReference type="UniPathway" id="UPA00056">
    <property type="reaction ID" value="UER00094"/>
</dbReference>
<evidence type="ECO:0000256" key="3">
    <source>
        <dbReference type="ARBA" id="ARBA00017473"/>
    </source>
</evidence>
<dbReference type="GO" id="GO:0050515">
    <property type="term" value="F:4-(cytidine 5'-diphospho)-2-C-methyl-D-erythritol kinase activity"/>
    <property type="evidence" value="ECO:0007669"/>
    <property type="project" value="UniProtKB-UniRule"/>
</dbReference>
<dbReference type="GO" id="GO:0019288">
    <property type="term" value="P:isopentenyl diphosphate biosynthetic process, methylerythritol 4-phosphate pathway"/>
    <property type="evidence" value="ECO:0007669"/>
    <property type="project" value="UniProtKB-UniRule"/>
</dbReference>
<protein>
    <recommendedName>
        <fullName evidence="3 9">4-diphosphocytidyl-2-C-methyl-D-erythritol kinase</fullName>
        <shortName evidence="9">CMK</shortName>
        <ecNumber evidence="2 9">2.7.1.148</ecNumber>
    </recommendedName>
    <alternativeName>
        <fullName evidence="8 9">4-(cytidine-5'-diphospho)-2-C-methyl-D-erythritol kinase</fullName>
    </alternativeName>
</protein>
<dbReference type="InterPro" id="IPR006204">
    <property type="entry name" value="GHMP_kinase_N_dom"/>
</dbReference>
<keyword evidence="5 9" id="KW-0547">Nucleotide-binding</keyword>
<keyword evidence="6 9" id="KW-0418">Kinase</keyword>
<dbReference type="AlphaFoldDB" id="A0A2M7QE77"/>
<gene>
    <name evidence="9 12" type="primary">ispE</name>
    <name evidence="12" type="ORF">COY90_00200</name>
</gene>
<feature type="binding site" evidence="9">
    <location>
        <begin position="96"/>
        <end position="106"/>
    </location>
    <ligand>
        <name>ATP</name>
        <dbReference type="ChEBI" id="CHEBI:30616"/>
    </ligand>
</feature>
<dbReference type="NCBIfam" id="TIGR00154">
    <property type="entry name" value="ispE"/>
    <property type="match status" value="1"/>
</dbReference>
<dbReference type="InterPro" id="IPR013750">
    <property type="entry name" value="GHMP_kinase_C_dom"/>
</dbReference>
<dbReference type="InterPro" id="IPR036554">
    <property type="entry name" value="GHMP_kinase_C_sf"/>
</dbReference>
<evidence type="ECO:0000256" key="5">
    <source>
        <dbReference type="ARBA" id="ARBA00022741"/>
    </source>
</evidence>
<evidence type="ECO:0000256" key="7">
    <source>
        <dbReference type="ARBA" id="ARBA00022840"/>
    </source>
</evidence>
<dbReference type="PANTHER" id="PTHR43527:SF2">
    <property type="entry name" value="4-DIPHOSPHOCYTIDYL-2-C-METHYL-D-ERYTHRITOL KINASE, CHLOROPLASTIC"/>
    <property type="match status" value="1"/>
</dbReference>
<evidence type="ECO:0000256" key="1">
    <source>
        <dbReference type="ARBA" id="ARBA00009684"/>
    </source>
</evidence>
<reference evidence="13" key="1">
    <citation type="submission" date="2017-09" db="EMBL/GenBank/DDBJ databases">
        <title>Depth-based differentiation of microbial function through sediment-hosted aquifers and enrichment of novel symbionts in the deep terrestrial subsurface.</title>
        <authorList>
            <person name="Probst A.J."/>
            <person name="Ladd B."/>
            <person name="Jarett J.K."/>
            <person name="Geller-Mcgrath D.E."/>
            <person name="Sieber C.M.K."/>
            <person name="Emerson J.B."/>
            <person name="Anantharaman K."/>
            <person name="Thomas B.C."/>
            <person name="Malmstrom R."/>
            <person name="Stieglmeier M."/>
            <person name="Klingl A."/>
            <person name="Woyke T."/>
            <person name="Ryan C.M."/>
            <person name="Banfield J.F."/>
        </authorList>
    </citation>
    <scope>NUCLEOTIDE SEQUENCE [LARGE SCALE GENOMIC DNA]</scope>
</reference>
<comment type="pathway">
    <text evidence="9">Isoprenoid biosynthesis; isopentenyl diphosphate biosynthesis via DXP pathway; isopentenyl diphosphate from 1-deoxy-D-xylulose 5-phosphate: step 3/6.</text>
</comment>
<evidence type="ECO:0000256" key="8">
    <source>
        <dbReference type="ARBA" id="ARBA00032554"/>
    </source>
</evidence>
<evidence type="ECO:0000256" key="4">
    <source>
        <dbReference type="ARBA" id="ARBA00022679"/>
    </source>
</evidence>
<dbReference type="GO" id="GO:0016114">
    <property type="term" value="P:terpenoid biosynthetic process"/>
    <property type="evidence" value="ECO:0007669"/>
    <property type="project" value="UniProtKB-UniRule"/>
</dbReference>
<proteinExistence type="inferred from homology"/>
<dbReference type="Pfam" id="PF08544">
    <property type="entry name" value="GHMP_kinases_C"/>
    <property type="match status" value="1"/>
</dbReference>
<dbReference type="Gene3D" id="3.30.230.10">
    <property type="match status" value="1"/>
</dbReference>
<dbReference type="PANTHER" id="PTHR43527">
    <property type="entry name" value="4-DIPHOSPHOCYTIDYL-2-C-METHYL-D-ERYTHRITOL KINASE, CHLOROPLASTIC"/>
    <property type="match status" value="1"/>
</dbReference>
<dbReference type="InterPro" id="IPR020568">
    <property type="entry name" value="Ribosomal_Su5_D2-typ_SF"/>
</dbReference>
<organism evidence="12 13">
    <name type="scientific">Candidatus Roizmanbacteria bacterium CG_4_10_14_0_8_um_filter_39_9</name>
    <dbReference type="NCBI Taxonomy" id="1974829"/>
    <lineage>
        <taxon>Bacteria</taxon>
        <taxon>Candidatus Roizmaniibacteriota</taxon>
    </lineage>
</organism>
<evidence type="ECO:0000256" key="9">
    <source>
        <dbReference type="HAMAP-Rule" id="MF_00061"/>
    </source>
</evidence>
<dbReference type="GO" id="GO:0005524">
    <property type="term" value="F:ATP binding"/>
    <property type="evidence" value="ECO:0007669"/>
    <property type="project" value="UniProtKB-UniRule"/>
</dbReference>
<name>A0A2M7QE77_9BACT</name>
<feature type="domain" description="GHMP kinase C-terminal" evidence="11">
    <location>
        <begin position="202"/>
        <end position="267"/>
    </location>
</feature>
<dbReference type="Proteomes" id="UP000230108">
    <property type="component" value="Unassembled WGS sequence"/>
</dbReference>
<dbReference type="Pfam" id="PF00288">
    <property type="entry name" value="GHMP_kinases_N"/>
    <property type="match status" value="1"/>
</dbReference>